<dbReference type="GO" id="GO:0005737">
    <property type="term" value="C:cytoplasm"/>
    <property type="evidence" value="ECO:0007669"/>
    <property type="project" value="InterPro"/>
</dbReference>
<protein>
    <recommendedName>
        <fullName evidence="2">BAR domain-containing protein</fullName>
    </recommendedName>
</protein>
<dbReference type="AlphaFoldDB" id="A0A137NPA1"/>
<dbReference type="Gene3D" id="1.20.1270.60">
    <property type="entry name" value="Arfaptin homology (AH) domain/BAR domain"/>
    <property type="match status" value="1"/>
</dbReference>
<dbReference type="InterPro" id="IPR004148">
    <property type="entry name" value="BAR_dom"/>
</dbReference>
<sequence length="306" mass="33786">MANPNQATGSSWSSFQQKLNPLAKSISKGFVQAKQWSEEKLGTASEVTELPADYLELERRVDVIRNLHQELVKVTKAYAAPYGESSLPEGFSTFSRSLTDTLQNASSAVTGAPSQPTPEPTEPSAPRTEYHAYAKASFQGAASLGTEDPFGTVLMKFGSVHDKIGDSRLRFLNDVQKRVITPLNSSLNTTIQLAMKARRNVLTTRLELDGLKASYKNVKPERVAQAKQEIDAAEDSLVLAVEEAIVLMKAVVESPEPLRNLSDLVTSQIDFYKEAYELLADISPEIEEIQSNQEAIYRNNYQKNNS</sequence>
<accession>A0A137NPA1</accession>
<evidence type="ECO:0000313" key="4">
    <source>
        <dbReference type="Proteomes" id="UP000070444"/>
    </source>
</evidence>
<feature type="domain" description="BAR" evidence="2">
    <location>
        <begin position="39"/>
        <end position="295"/>
    </location>
</feature>
<organism evidence="3 4">
    <name type="scientific">Conidiobolus coronatus (strain ATCC 28846 / CBS 209.66 / NRRL 28638)</name>
    <name type="common">Delacroixia coronata</name>
    <dbReference type="NCBI Taxonomy" id="796925"/>
    <lineage>
        <taxon>Eukaryota</taxon>
        <taxon>Fungi</taxon>
        <taxon>Fungi incertae sedis</taxon>
        <taxon>Zoopagomycota</taxon>
        <taxon>Entomophthoromycotina</taxon>
        <taxon>Entomophthoromycetes</taxon>
        <taxon>Entomophthorales</taxon>
        <taxon>Ancylistaceae</taxon>
        <taxon>Conidiobolus</taxon>
    </lineage>
</organism>
<feature type="region of interest" description="Disordered" evidence="1">
    <location>
        <begin position="103"/>
        <end position="126"/>
    </location>
</feature>
<proteinExistence type="predicted"/>
<dbReference type="SMART" id="SM00721">
    <property type="entry name" value="BAR"/>
    <property type="match status" value="1"/>
</dbReference>
<dbReference type="PROSITE" id="PS51021">
    <property type="entry name" value="BAR"/>
    <property type="match status" value="1"/>
</dbReference>
<keyword evidence="4" id="KW-1185">Reference proteome</keyword>
<name>A0A137NPA1_CONC2</name>
<dbReference type="OrthoDB" id="5549748at2759"/>
<dbReference type="InterPro" id="IPR027267">
    <property type="entry name" value="AH/BAR_dom_sf"/>
</dbReference>
<dbReference type="Proteomes" id="UP000070444">
    <property type="component" value="Unassembled WGS sequence"/>
</dbReference>
<reference evidence="3 4" key="1">
    <citation type="journal article" date="2015" name="Genome Biol. Evol.">
        <title>Phylogenomic analyses indicate that early fungi evolved digesting cell walls of algal ancestors of land plants.</title>
        <authorList>
            <person name="Chang Y."/>
            <person name="Wang S."/>
            <person name="Sekimoto S."/>
            <person name="Aerts A.L."/>
            <person name="Choi C."/>
            <person name="Clum A."/>
            <person name="LaButti K.M."/>
            <person name="Lindquist E.A."/>
            <person name="Yee Ngan C."/>
            <person name="Ohm R.A."/>
            <person name="Salamov A.A."/>
            <person name="Grigoriev I.V."/>
            <person name="Spatafora J.W."/>
            <person name="Berbee M.L."/>
        </authorList>
    </citation>
    <scope>NUCLEOTIDE SEQUENCE [LARGE SCALE GENOMIC DNA]</scope>
    <source>
        <strain evidence="3 4">NRRL 28638</strain>
    </source>
</reference>
<dbReference type="STRING" id="796925.A0A137NPA1"/>
<evidence type="ECO:0000259" key="2">
    <source>
        <dbReference type="PROSITE" id="PS51021"/>
    </source>
</evidence>
<dbReference type="EMBL" id="KQ965433">
    <property type="protein sequence ID" value="KXN64561.1"/>
    <property type="molecule type" value="Genomic_DNA"/>
</dbReference>
<dbReference type="OMA" id="NIMFATR"/>
<evidence type="ECO:0000313" key="3">
    <source>
        <dbReference type="EMBL" id="KXN64561.1"/>
    </source>
</evidence>
<dbReference type="Pfam" id="PF10455">
    <property type="entry name" value="BAR_2"/>
    <property type="match status" value="1"/>
</dbReference>
<dbReference type="InterPro" id="IPR018859">
    <property type="entry name" value="BAR_dom-cont"/>
</dbReference>
<gene>
    <name evidence="3" type="ORF">CONCODRAFT_21086</name>
</gene>
<dbReference type="SUPFAM" id="SSF103657">
    <property type="entry name" value="BAR/IMD domain-like"/>
    <property type="match status" value="1"/>
</dbReference>
<evidence type="ECO:0000256" key="1">
    <source>
        <dbReference type="SAM" id="MobiDB-lite"/>
    </source>
</evidence>